<proteinExistence type="predicted"/>
<name>A0A250XSP6_9CHLO</name>
<dbReference type="SMART" id="SM00248">
    <property type="entry name" value="ANK"/>
    <property type="match status" value="6"/>
</dbReference>
<dbReference type="STRING" id="1157962.A0A250XSP6"/>
<gene>
    <name evidence="4" type="ORF">CEUSTIGMA_g13497.t1</name>
</gene>
<evidence type="ECO:0000256" key="2">
    <source>
        <dbReference type="SAM" id="MobiDB-lite"/>
    </source>
</evidence>
<evidence type="ECO:0000313" key="4">
    <source>
        <dbReference type="EMBL" id="GAX86084.1"/>
    </source>
</evidence>
<dbReference type="EMBL" id="BEGY01000225">
    <property type="protein sequence ID" value="GAX86084.1"/>
    <property type="molecule type" value="Genomic_DNA"/>
</dbReference>
<dbReference type="GO" id="GO:0000118">
    <property type="term" value="C:histone deacetylase complex"/>
    <property type="evidence" value="ECO:0007669"/>
    <property type="project" value="TreeGrafter"/>
</dbReference>
<dbReference type="InterPro" id="IPR023696">
    <property type="entry name" value="Ureohydrolase_dom_sf"/>
</dbReference>
<dbReference type="InterPro" id="IPR023801">
    <property type="entry name" value="His_deacetylse_dom"/>
</dbReference>
<keyword evidence="5" id="KW-1185">Reference proteome</keyword>
<evidence type="ECO:0000313" key="5">
    <source>
        <dbReference type="Proteomes" id="UP000232323"/>
    </source>
</evidence>
<dbReference type="CDD" id="cd11599">
    <property type="entry name" value="HDAC_classII_2"/>
    <property type="match status" value="1"/>
</dbReference>
<dbReference type="AlphaFoldDB" id="A0A250XSP6"/>
<dbReference type="InterPro" id="IPR036770">
    <property type="entry name" value="Ankyrin_rpt-contain_sf"/>
</dbReference>
<dbReference type="Pfam" id="PF12796">
    <property type="entry name" value="Ank_2"/>
    <property type="match status" value="1"/>
</dbReference>
<organism evidence="4 5">
    <name type="scientific">Chlamydomonas eustigma</name>
    <dbReference type="NCBI Taxonomy" id="1157962"/>
    <lineage>
        <taxon>Eukaryota</taxon>
        <taxon>Viridiplantae</taxon>
        <taxon>Chlorophyta</taxon>
        <taxon>core chlorophytes</taxon>
        <taxon>Chlorophyceae</taxon>
        <taxon>CS clade</taxon>
        <taxon>Chlamydomonadales</taxon>
        <taxon>Chlamydomonadaceae</taxon>
        <taxon>Chlamydomonas</taxon>
    </lineage>
</organism>
<keyword evidence="1" id="KW-0040">ANK repeat</keyword>
<dbReference type="PROSITE" id="PS50088">
    <property type="entry name" value="ANK_REPEAT"/>
    <property type="match status" value="1"/>
</dbReference>
<accession>A0A250XSP6</accession>
<dbReference type="SUPFAM" id="SSF48403">
    <property type="entry name" value="Ankyrin repeat"/>
    <property type="match status" value="1"/>
</dbReference>
<dbReference type="Gene3D" id="3.40.800.20">
    <property type="entry name" value="Histone deacetylase domain"/>
    <property type="match status" value="1"/>
</dbReference>
<dbReference type="Pfam" id="PF00850">
    <property type="entry name" value="Hist_deacetyl"/>
    <property type="match status" value="1"/>
</dbReference>
<protein>
    <recommendedName>
        <fullName evidence="3">Histone deacetylase domain-containing protein</fullName>
    </recommendedName>
</protein>
<comment type="caution">
    <text evidence="4">The sequence shown here is derived from an EMBL/GenBank/DDBJ whole genome shotgun (WGS) entry which is preliminary data.</text>
</comment>
<dbReference type="InterPro" id="IPR002110">
    <property type="entry name" value="Ankyrin_rpt"/>
</dbReference>
<dbReference type="GO" id="GO:0040029">
    <property type="term" value="P:epigenetic regulation of gene expression"/>
    <property type="evidence" value="ECO:0007669"/>
    <property type="project" value="TreeGrafter"/>
</dbReference>
<dbReference type="Gene3D" id="1.25.40.20">
    <property type="entry name" value="Ankyrin repeat-containing domain"/>
    <property type="match status" value="3"/>
</dbReference>
<dbReference type="OrthoDB" id="424012at2759"/>
<evidence type="ECO:0000259" key="3">
    <source>
        <dbReference type="Pfam" id="PF00850"/>
    </source>
</evidence>
<feature type="compositionally biased region" description="Low complexity" evidence="2">
    <location>
        <begin position="627"/>
        <end position="642"/>
    </location>
</feature>
<feature type="compositionally biased region" description="Basic and acidic residues" evidence="2">
    <location>
        <begin position="897"/>
        <end position="934"/>
    </location>
</feature>
<dbReference type="GO" id="GO:0005737">
    <property type="term" value="C:cytoplasm"/>
    <property type="evidence" value="ECO:0007669"/>
    <property type="project" value="TreeGrafter"/>
</dbReference>
<reference evidence="4 5" key="1">
    <citation type="submission" date="2017-08" db="EMBL/GenBank/DDBJ databases">
        <title>Acidophilic green algal genome provides insights into adaptation to an acidic environment.</title>
        <authorList>
            <person name="Hirooka S."/>
            <person name="Hirose Y."/>
            <person name="Kanesaki Y."/>
            <person name="Higuchi S."/>
            <person name="Fujiwara T."/>
            <person name="Onuma R."/>
            <person name="Era A."/>
            <person name="Ohbayashi R."/>
            <person name="Uzuka A."/>
            <person name="Nozaki H."/>
            <person name="Yoshikawa H."/>
            <person name="Miyagishima S.Y."/>
        </authorList>
    </citation>
    <scope>NUCLEOTIDE SEQUENCE [LARGE SCALE GENOMIC DNA]</scope>
    <source>
        <strain evidence="4 5">NIES-2499</strain>
    </source>
</reference>
<dbReference type="PANTHER" id="PTHR10625:SF26">
    <property type="entry name" value="HISTONE DEACETYLASE DOMAIN-CONTAINING PROTEIN"/>
    <property type="match status" value="1"/>
</dbReference>
<dbReference type="GO" id="GO:0004407">
    <property type="term" value="F:histone deacetylase activity"/>
    <property type="evidence" value="ECO:0007669"/>
    <property type="project" value="TreeGrafter"/>
</dbReference>
<dbReference type="PROSITE" id="PS50297">
    <property type="entry name" value="ANK_REP_REGION"/>
    <property type="match status" value="1"/>
</dbReference>
<dbReference type="InterPro" id="IPR037138">
    <property type="entry name" value="His_deacetylse_dom_sf"/>
</dbReference>
<feature type="repeat" description="ANK" evidence="1">
    <location>
        <begin position="69"/>
        <end position="101"/>
    </location>
</feature>
<dbReference type="SUPFAM" id="SSF52768">
    <property type="entry name" value="Arginase/deacetylase"/>
    <property type="match status" value="1"/>
</dbReference>
<dbReference type="Proteomes" id="UP000232323">
    <property type="component" value="Unassembled WGS sequence"/>
</dbReference>
<sequence>MSSSSDSESEGDIPGKLYALHNAAESGDVNILLDYLLNIKAVTGDLESVKTQKKNIAVLYRLLTVKDVKGCTPLHVAILNGHVACVDQLILAGSNVNNSCDGNPPICMAVCLALLPGRSEVSGSIMQSLISAQADVMAHDDGGRTALHWAAAAGLCAAVQPLLAAGDAANEQRMQAYNADVETLKSMGIPPPPAPSMIPGLTFLQDKDSNTPCHLASFFGHSDFVVQLLEPLDTEERLNVIKALNKDGCNSLHVAAMRGQTACCGALLSALPLKMAKSLVSKPDRRGVTAIERAKSRGHQDLHNALSEFSLSGILPSALQLSSAASSRQDLLSSERLTTIRPGRYCDCTLILAPEECLLHHTAPHPLRRGANPPPENEDRLRVLTNEATGILRCTEFKSLMWETQGLPSCTMSDILRCHDWSYVQSIMQACMKILDHPLDVGRLDIDTVISHHSYLAALKAAGAVCAGVDRVMSEQARNVFCAVRPPGHHAGPSGKCTNDNDPHGSHGCCLFSNVAIGAAYAMNVYRHQGVKKVALLDFDVHHGNGTEAVVANTFPSVQKVAFTTPYSEGVQKFPMYKPWLDSQDEENIFFASVQGYGRLSPSLGKDGGWFYPGSGCTADTKPPSLGATAAPEGSRAASAAPQDTQFVHQVKEDPDGEFTGSTADQGGRKGQGPRIINVGVPGPGSKRQMWRRAWRDKILPALFNFQPDLIIVSAGFDAHKKEDFNLRYVGITEQDYEWLSGQIVELANRFCKGRIVSVLEGGYNLRGGLVSAFARSVAAHVRALADGSKRLWDPSDSEKEREMEARDKLKQLSSGLQQKIKVGRKLRAADTFVTKVDTLNGSSSSPCLPPALPVVSATTASVHNDVSSDQNAEMASGGTDKAVLGGGAISAGNDAPCKEVERMQGGKSRMEDEQTRLAASRHLEAADAKKRDMSGLAEAEPSPADAGSSKRSRQGQPVDYGALNDKLEAETGASK</sequence>
<feature type="region of interest" description="Disordered" evidence="2">
    <location>
        <begin position="866"/>
        <end position="976"/>
    </location>
</feature>
<evidence type="ECO:0000256" key="1">
    <source>
        <dbReference type="PROSITE-ProRule" id="PRU00023"/>
    </source>
</evidence>
<feature type="region of interest" description="Disordered" evidence="2">
    <location>
        <begin position="622"/>
        <end position="685"/>
    </location>
</feature>
<feature type="domain" description="Histone deacetylase" evidence="3">
    <location>
        <begin position="375"/>
        <end position="768"/>
    </location>
</feature>
<dbReference type="PANTHER" id="PTHR10625">
    <property type="entry name" value="HISTONE DEACETYLASE HDAC1-RELATED"/>
    <property type="match status" value="1"/>
</dbReference>